<keyword evidence="2" id="KW-1185">Reference proteome</keyword>
<comment type="caution">
    <text evidence="1">The sequence shown here is derived from an EMBL/GenBank/DDBJ whole genome shotgun (WGS) entry which is preliminary data.</text>
</comment>
<organism evidence="1 2">
    <name type="scientific">Acinetobacter cumulans</name>
    <dbReference type="NCBI Taxonomy" id="2136182"/>
    <lineage>
        <taxon>Bacteria</taxon>
        <taxon>Pseudomonadati</taxon>
        <taxon>Pseudomonadota</taxon>
        <taxon>Gammaproteobacteria</taxon>
        <taxon>Moraxellales</taxon>
        <taxon>Moraxellaceae</taxon>
        <taxon>Acinetobacter</taxon>
    </lineage>
</organism>
<dbReference type="Proteomes" id="UP000273105">
    <property type="component" value="Unassembled WGS sequence"/>
</dbReference>
<accession>A0ABX9U4B0</accession>
<evidence type="ECO:0000313" key="2">
    <source>
        <dbReference type="Proteomes" id="UP000273105"/>
    </source>
</evidence>
<protein>
    <submittedName>
        <fullName evidence="1">Uncharacterized protein</fullName>
    </submittedName>
</protein>
<sequence length="106" mass="12387">MRKSEIISNKLLEILFSSSNKTLQAYTLNQRLSVPPSDFFKLIFKLRDEKLLIIDGVFVKLTMTGEQKVLLNVNNRQVKETFIPKKFLSKNELEVNELYIPKRSLL</sequence>
<name>A0ABX9U4B0_9GAMM</name>
<dbReference type="RefSeq" id="WP_106984478.1">
    <property type="nucleotide sequence ID" value="NZ_CP035934.2"/>
</dbReference>
<evidence type="ECO:0000313" key="1">
    <source>
        <dbReference type="EMBL" id="RLL42522.1"/>
    </source>
</evidence>
<gene>
    <name evidence="1" type="ORF">D9K79_12060</name>
</gene>
<reference evidence="1 2" key="1">
    <citation type="submission" date="2018-09" db="EMBL/GenBank/DDBJ databases">
        <title>The draft genome of Acinetobacter sp. strains.</title>
        <authorList>
            <person name="Qin J."/>
            <person name="Feng Y."/>
            <person name="Zong Z."/>
        </authorList>
    </citation>
    <scope>NUCLEOTIDE SEQUENCE [LARGE SCALE GENOMIC DNA]</scope>
    <source>
        <strain evidence="1 2">WCHAc060001</strain>
    </source>
</reference>
<proteinExistence type="predicted"/>
<dbReference type="EMBL" id="RCHE01000029">
    <property type="protein sequence ID" value="RLL42522.1"/>
    <property type="molecule type" value="Genomic_DNA"/>
</dbReference>